<organism evidence="1 2">
    <name type="scientific">Cylindrotheca closterium</name>
    <dbReference type="NCBI Taxonomy" id="2856"/>
    <lineage>
        <taxon>Eukaryota</taxon>
        <taxon>Sar</taxon>
        <taxon>Stramenopiles</taxon>
        <taxon>Ochrophyta</taxon>
        <taxon>Bacillariophyta</taxon>
        <taxon>Bacillariophyceae</taxon>
        <taxon>Bacillariophycidae</taxon>
        <taxon>Bacillariales</taxon>
        <taxon>Bacillariaceae</taxon>
        <taxon>Cylindrotheca</taxon>
    </lineage>
</organism>
<keyword evidence="2" id="KW-1185">Reference proteome</keyword>
<comment type="caution">
    <text evidence="1">The sequence shown here is derived from an EMBL/GenBank/DDBJ whole genome shotgun (WGS) entry which is preliminary data.</text>
</comment>
<gene>
    <name evidence="1" type="ORF">CYCCA115_LOCUS11074</name>
</gene>
<evidence type="ECO:0000313" key="1">
    <source>
        <dbReference type="EMBL" id="CAJ1947293.1"/>
    </source>
</evidence>
<evidence type="ECO:0000313" key="2">
    <source>
        <dbReference type="Proteomes" id="UP001295423"/>
    </source>
</evidence>
<name>A0AAD2FP27_9STRA</name>
<dbReference type="EMBL" id="CAKOGP040001725">
    <property type="protein sequence ID" value="CAJ1947293.1"/>
    <property type="molecule type" value="Genomic_DNA"/>
</dbReference>
<accession>A0AAD2FP27</accession>
<dbReference type="Proteomes" id="UP001295423">
    <property type="component" value="Unassembled WGS sequence"/>
</dbReference>
<sequence length="151" mass="16816">MKIASILKTKLLVESKKNKLSFKTFLSQTSLDTLATSECNKRDCVDEGFQQESLQSVDILASNAMSKFLTMARTRKPGALWPFPTMRSVDSSASGTTHWRLSIQTRSHQGTPASLVSFPALSAMSQELIMIPSRRTTSFISWKKKPQGMLL</sequence>
<dbReference type="AlphaFoldDB" id="A0AAD2FP27"/>
<proteinExistence type="predicted"/>
<protein>
    <submittedName>
        <fullName evidence="1">Uncharacterized protein</fullName>
    </submittedName>
</protein>
<reference evidence="1" key="1">
    <citation type="submission" date="2023-08" db="EMBL/GenBank/DDBJ databases">
        <authorList>
            <person name="Audoor S."/>
            <person name="Bilcke G."/>
        </authorList>
    </citation>
    <scope>NUCLEOTIDE SEQUENCE</scope>
</reference>